<evidence type="ECO:0000256" key="3">
    <source>
        <dbReference type="ARBA" id="ARBA00023235"/>
    </source>
</evidence>
<accession>A0AAU8JSQ7</accession>
<dbReference type="InterPro" id="IPR029066">
    <property type="entry name" value="PLP-binding_barrel"/>
</dbReference>
<evidence type="ECO:0000256" key="4">
    <source>
        <dbReference type="HAMAP-Rule" id="MF_01201"/>
    </source>
</evidence>
<gene>
    <name evidence="9" type="primary">alr</name>
    <name evidence="9" type="ORF">ABWK59_04235</name>
</gene>
<dbReference type="EC" id="5.1.1.1" evidence="4"/>
<feature type="active site" description="Proton acceptor; specific for D-alanine" evidence="4">
    <location>
        <position position="103"/>
    </location>
</feature>
<dbReference type="NCBIfam" id="TIGR00492">
    <property type="entry name" value="alr"/>
    <property type="match status" value="1"/>
</dbReference>
<dbReference type="SUPFAM" id="SSF50621">
    <property type="entry name" value="Alanine racemase C-terminal domain-like"/>
    <property type="match status" value="1"/>
</dbReference>
<dbReference type="Pfam" id="PF01168">
    <property type="entry name" value="Ala_racemase_N"/>
    <property type="match status" value="1"/>
</dbReference>
<dbReference type="PRINTS" id="PR00992">
    <property type="entry name" value="ALARACEMASE"/>
</dbReference>
<dbReference type="EMBL" id="CP159872">
    <property type="protein sequence ID" value="XCM78199.1"/>
    <property type="molecule type" value="Genomic_DNA"/>
</dbReference>
<dbReference type="InterPro" id="IPR000821">
    <property type="entry name" value="Ala_racemase"/>
</dbReference>
<dbReference type="GO" id="GO:0030632">
    <property type="term" value="P:D-alanine biosynthetic process"/>
    <property type="evidence" value="ECO:0007669"/>
    <property type="project" value="UniProtKB-UniRule"/>
</dbReference>
<dbReference type="PANTHER" id="PTHR30511:SF0">
    <property type="entry name" value="ALANINE RACEMASE, CATABOLIC-RELATED"/>
    <property type="match status" value="1"/>
</dbReference>
<comment type="function">
    <text evidence="4">Catalyzes the interconversion of L-alanine and D-alanine. May also act on other amino acids.</text>
</comment>
<dbReference type="GO" id="GO:0030170">
    <property type="term" value="F:pyridoxal phosphate binding"/>
    <property type="evidence" value="ECO:0007669"/>
    <property type="project" value="UniProtKB-UniRule"/>
</dbReference>
<feature type="binding site" evidence="4 6">
    <location>
        <position position="378"/>
    </location>
    <ligand>
        <name>substrate</name>
    </ligand>
</feature>
<feature type="compositionally biased region" description="Basic and acidic residues" evidence="7">
    <location>
        <begin position="10"/>
        <end position="55"/>
    </location>
</feature>
<dbReference type="HAMAP" id="MF_01201">
    <property type="entry name" value="Ala_racemase"/>
    <property type="match status" value="1"/>
</dbReference>
<proteinExistence type="inferred from homology"/>
<dbReference type="KEGG" id="kcm:ABWK59_04235"/>
<dbReference type="CDD" id="cd00430">
    <property type="entry name" value="PLPDE_III_AR"/>
    <property type="match status" value="1"/>
</dbReference>
<comment type="similarity">
    <text evidence="4">Belongs to the alanine racemase family.</text>
</comment>
<organism evidence="9">
    <name type="scientific">Kitasatospora camelliae</name>
    <dbReference type="NCBI Taxonomy" id="3156397"/>
    <lineage>
        <taxon>Bacteria</taxon>
        <taxon>Bacillati</taxon>
        <taxon>Actinomycetota</taxon>
        <taxon>Actinomycetes</taxon>
        <taxon>Kitasatosporales</taxon>
        <taxon>Streptomycetaceae</taxon>
        <taxon>Kitasatospora</taxon>
    </lineage>
</organism>
<sequence length="469" mass="48868">MTPSGRPRPAARDRRPPGERHARPERAPRPERPDRPEHAGRLERPDHPERPDRHGRPVRAAAAHGCGAGGAPRAEAVVDLAAIAGNTRLLAAHARGAVMAVVKADGFGHGAVPVARTALAHGASWLGVTSTAEALALRAAGITAPVLSWLHLPDEDFVPALRAGVDLAVPSPSHLAGIAAAADRARVTARVHLKVDTGLRRNGVAPADWPAVVEQARALERRGLLTVHGLWSHLVHADGTGPETALQVAAFERAAAVARRAGLRPALLHLANSGACLTAPRTHYDLVRVGLGLYGVEPVPGRDHGLRPAMTLRARAVAARPVAAGEGVSYGHEYTAARDGTLLLVPLGFADGVPRAAAGRARMWVAGSRRPVAGRIAMDQCVLDAGAHPVGPGEEVLVFGPGDHGEPTVADWARWAGTNPHEVLTGIGPRVPRRHLPAPGRPAGNPTPDPCPSPSPSDSATDEETTDRA</sequence>
<feature type="binding site" evidence="4 6">
    <location>
        <position position="201"/>
    </location>
    <ligand>
        <name>substrate</name>
    </ligand>
</feature>
<feature type="compositionally biased region" description="Pro residues" evidence="7">
    <location>
        <begin position="445"/>
        <end position="455"/>
    </location>
</feature>
<protein>
    <recommendedName>
        <fullName evidence="4">Alanine racemase</fullName>
        <ecNumber evidence="4">5.1.1.1</ecNumber>
    </recommendedName>
</protein>
<dbReference type="RefSeq" id="WP_354637942.1">
    <property type="nucleotide sequence ID" value="NZ_CP159872.1"/>
</dbReference>
<feature type="region of interest" description="Disordered" evidence="7">
    <location>
        <begin position="1"/>
        <end position="70"/>
    </location>
</feature>
<dbReference type="SMART" id="SM01005">
    <property type="entry name" value="Ala_racemase_C"/>
    <property type="match status" value="1"/>
</dbReference>
<comment type="pathway">
    <text evidence="4">Amino-acid biosynthesis; D-alanine biosynthesis; D-alanine from L-alanine: step 1/1.</text>
</comment>
<dbReference type="GO" id="GO:0009252">
    <property type="term" value="P:peptidoglycan biosynthetic process"/>
    <property type="evidence" value="ECO:0007669"/>
    <property type="project" value="TreeGrafter"/>
</dbReference>
<evidence type="ECO:0000313" key="9">
    <source>
        <dbReference type="EMBL" id="XCM78199.1"/>
    </source>
</evidence>
<evidence type="ECO:0000259" key="8">
    <source>
        <dbReference type="SMART" id="SM01005"/>
    </source>
</evidence>
<evidence type="ECO:0000256" key="5">
    <source>
        <dbReference type="PIRSR" id="PIRSR600821-50"/>
    </source>
</evidence>
<keyword evidence="2 4" id="KW-0663">Pyridoxal phosphate</keyword>
<dbReference type="GO" id="GO:0005829">
    <property type="term" value="C:cytosol"/>
    <property type="evidence" value="ECO:0007669"/>
    <property type="project" value="TreeGrafter"/>
</dbReference>
<dbReference type="SUPFAM" id="SSF51419">
    <property type="entry name" value="PLP-binding barrel"/>
    <property type="match status" value="1"/>
</dbReference>
<dbReference type="InterPro" id="IPR011079">
    <property type="entry name" value="Ala_racemase_C"/>
</dbReference>
<dbReference type="Pfam" id="PF00842">
    <property type="entry name" value="Ala_racemase_C"/>
    <property type="match status" value="1"/>
</dbReference>
<dbReference type="Gene3D" id="2.40.37.10">
    <property type="entry name" value="Lyase, Ornithine Decarboxylase, Chain A, domain 1"/>
    <property type="match status" value="1"/>
</dbReference>
<keyword evidence="3 4" id="KW-0413">Isomerase</keyword>
<dbReference type="FunFam" id="3.20.20.10:FF:000002">
    <property type="entry name" value="Alanine racemase"/>
    <property type="match status" value="1"/>
</dbReference>
<feature type="active site" description="Proton acceptor; specific for L-alanine" evidence="4">
    <location>
        <position position="330"/>
    </location>
</feature>
<reference evidence="9" key="1">
    <citation type="submission" date="2024-06" db="EMBL/GenBank/DDBJ databases">
        <title>The genome sequences of Kitasatospora sp. strain HUAS MG31.</title>
        <authorList>
            <person name="Mo P."/>
        </authorList>
    </citation>
    <scope>NUCLEOTIDE SEQUENCE</scope>
    <source>
        <strain evidence="9">HUAS MG31</strain>
    </source>
</reference>
<evidence type="ECO:0000256" key="2">
    <source>
        <dbReference type="ARBA" id="ARBA00022898"/>
    </source>
</evidence>
<dbReference type="PANTHER" id="PTHR30511">
    <property type="entry name" value="ALANINE RACEMASE"/>
    <property type="match status" value="1"/>
</dbReference>
<comment type="catalytic activity">
    <reaction evidence="4">
        <text>L-alanine = D-alanine</text>
        <dbReference type="Rhea" id="RHEA:20249"/>
        <dbReference type="ChEBI" id="CHEBI:57416"/>
        <dbReference type="ChEBI" id="CHEBI:57972"/>
        <dbReference type="EC" id="5.1.1.1"/>
    </reaction>
</comment>
<feature type="compositionally biased region" description="Acidic residues" evidence="7">
    <location>
        <begin position="460"/>
        <end position="469"/>
    </location>
</feature>
<feature type="region of interest" description="Disordered" evidence="7">
    <location>
        <begin position="423"/>
        <end position="469"/>
    </location>
</feature>
<feature type="domain" description="Alanine racemase C-terminal" evidence="8">
    <location>
        <begin position="309"/>
        <end position="436"/>
    </location>
</feature>
<dbReference type="Gene3D" id="3.20.20.10">
    <property type="entry name" value="Alanine racemase"/>
    <property type="match status" value="1"/>
</dbReference>
<dbReference type="InterPro" id="IPR001608">
    <property type="entry name" value="Ala_racemase_N"/>
</dbReference>
<evidence type="ECO:0000256" key="6">
    <source>
        <dbReference type="PIRSR" id="PIRSR600821-52"/>
    </source>
</evidence>
<dbReference type="InterPro" id="IPR009006">
    <property type="entry name" value="Ala_racemase/Decarboxylase_C"/>
</dbReference>
<name>A0AAU8JSQ7_9ACTN</name>
<dbReference type="AlphaFoldDB" id="A0AAU8JSQ7"/>
<feature type="modified residue" description="N6-(pyridoxal phosphate)lysine" evidence="4 5">
    <location>
        <position position="103"/>
    </location>
</feature>
<dbReference type="GO" id="GO:0008784">
    <property type="term" value="F:alanine racemase activity"/>
    <property type="evidence" value="ECO:0007669"/>
    <property type="project" value="UniProtKB-UniRule"/>
</dbReference>
<evidence type="ECO:0000256" key="7">
    <source>
        <dbReference type="SAM" id="MobiDB-lite"/>
    </source>
</evidence>
<comment type="cofactor">
    <cofactor evidence="1 4 5">
        <name>pyridoxal 5'-phosphate</name>
        <dbReference type="ChEBI" id="CHEBI:597326"/>
    </cofactor>
</comment>
<evidence type="ECO:0000256" key="1">
    <source>
        <dbReference type="ARBA" id="ARBA00001933"/>
    </source>
</evidence>